<evidence type="ECO:0000313" key="3">
    <source>
        <dbReference type="Proteomes" id="UP000275846"/>
    </source>
</evidence>
<accession>A0A183SMR5</accession>
<gene>
    <name evidence="2" type="ORF">SSLN_LOCUS5513</name>
</gene>
<feature type="region of interest" description="Disordered" evidence="1">
    <location>
        <begin position="72"/>
        <end position="102"/>
    </location>
</feature>
<name>A0A183SMR5_SCHSO</name>
<keyword evidence="3" id="KW-1185">Reference proteome</keyword>
<dbReference type="AlphaFoldDB" id="A0A183SMR5"/>
<evidence type="ECO:0000313" key="2">
    <source>
        <dbReference type="EMBL" id="VDL91898.1"/>
    </source>
</evidence>
<feature type="compositionally biased region" description="Basic and acidic residues" evidence="1">
    <location>
        <begin position="30"/>
        <end position="40"/>
    </location>
</feature>
<feature type="compositionally biased region" description="Polar residues" evidence="1">
    <location>
        <begin position="87"/>
        <end position="102"/>
    </location>
</feature>
<reference evidence="4" key="1">
    <citation type="submission" date="2016-06" db="UniProtKB">
        <authorList>
            <consortium name="WormBaseParasite"/>
        </authorList>
    </citation>
    <scope>IDENTIFICATION</scope>
</reference>
<organism evidence="4">
    <name type="scientific">Schistocephalus solidus</name>
    <name type="common">Tapeworm</name>
    <dbReference type="NCBI Taxonomy" id="70667"/>
    <lineage>
        <taxon>Eukaryota</taxon>
        <taxon>Metazoa</taxon>
        <taxon>Spiralia</taxon>
        <taxon>Lophotrochozoa</taxon>
        <taxon>Platyhelminthes</taxon>
        <taxon>Cestoda</taxon>
        <taxon>Eucestoda</taxon>
        <taxon>Diphyllobothriidea</taxon>
        <taxon>Diphyllobothriidae</taxon>
        <taxon>Schistocephalus</taxon>
    </lineage>
</organism>
<proteinExistence type="predicted"/>
<sequence>MLLWPPLTGTQISPVAPGSWVLPSGHTPGNRHDQRAKPAGHDSQIAKYAVVKLKQTTMLPVPIPRAIPSRLLGQSEEQLAGTEDSASRSGTGALQGGHCSSQ</sequence>
<protein>
    <submittedName>
        <fullName evidence="2 4">Uncharacterized protein</fullName>
    </submittedName>
</protein>
<evidence type="ECO:0000256" key="1">
    <source>
        <dbReference type="SAM" id="MobiDB-lite"/>
    </source>
</evidence>
<dbReference type="Proteomes" id="UP000275846">
    <property type="component" value="Unassembled WGS sequence"/>
</dbReference>
<dbReference type="EMBL" id="UYSU01033284">
    <property type="protein sequence ID" value="VDL91898.1"/>
    <property type="molecule type" value="Genomic_DNA"/>
</dbReference>
<feature type="region of interest" description="Disordered" evidence="1">
    <location>
        <begin position="14"/>
        <end position="42"/>
    </location>
</feature>
<dbReference type="WBParaSite" id="SSLN_0000569201-mRNA-1">
    <property type="protein sequence ID" value="SSLN_0000569201-mRNA-1"/>
    <property type="gene ID" value="SSLN_0000569201"/>
</dbReference>
<evidence type="ECO:0000313" key="4">
    <source>
        <dbReference type="WBParaSite" id="SSLN_0000569201-mRNA-1"/>
    </source>
</evidence>
<reference evidence="2 3" key="2">
    <citation type="submission" date="2018-11" db="EMBL/GenBank/DDBJ databases">
        <authorList>
            <consortium name="Pathogen Informatics"/>
        </authorList>
    </citation>
    <scope>NUCLEOTIDE SEQUENCE [LARGE SCALE GENOMIC DNA]</scope>
    <source>
        <strain evidence="2 3">NST_G2</strain>
    </source>
</reference>